<organism evidence="1">
    <name type="scientific">Anguilla anguilla</name>
    <name type="common">European freshwater eel</name>
    <name type="synonym">Muraena anguilla</name>
    <dbReference type="NCBI Taxonomy" id="7936"/>
    <lineage>
        <taxon>Eukaryota</taxon>
        <taxon>Metazoa</taxon>
        <taxon>Chordata</taxon>
        <taxon>Craniata</taxon>
        <taxon>Vertebrata</taxon>
        <taxon>Euteleostomi</taxon>
        <taxon>Actinopterygii</taxon>
        <taxon>Neopterygii</taxon>
        <taxon>Teleostei</taxon>
        <taxon>Anguilliformes</taxon>
        <taxon>Anguillidae</taxon>
        <taxon>Anguilla</taxon>
    </lineage>
</organism>
<dbReference type="AlphaFoldDB" id="A0A0E9QSM8"/>
<sequence length="57" mass="6635">MRSHTHSLTHSLTHGRPFRDVLWDACAGGASFSRTHVQVVRHDIFKHSFIVLKRYFS</sequence>
<reference evidence="1" key="2">
    <citation type="journal article" date="2015" name="Fish Shellfish Immunol.">
        <title>Early steps in the European eel (Anguilla anguilla)-Vibrio vulnificus interaction in the gills: Role of the RtxA13 toxin.</title>
        <authorList>
            <person name="Callol A."/>
            <person name="Pajuelo D."/>
            <person name="Ebbesson L."/>
            <person name="Teles M."/>
            <person name="MacKenzie S."/>
            <person name="Amaro C."/>
        </authorList>
    </citation>
    <scope>NUCLEOTIDE SEQUENCE</scope>
</reference>
<dbReference type="EMBL" id="GBXM01089135">
    <property type="protein sequence ID" value="JAH19442.1"/>
    <property type="molecule type" value="Transcribed_RNA"/>
</dbReference>
<evidence type="ECO:0000313" key="1">
    <source>
        <dbReference type="EMBL" id="JAH19442.1"/>
    </source>
</evidence>
<protein>
    <submittedName>
        <fullName evidence="1">Uncharacterized protein</fullName>
    </submittedName>
</protein>
<accession>A0A0E9QSM8</accession>
<reference evidence="1" key="1">
    <citation type="submission" date="2014-11" db="EMBL/GenBank/DDBJ databases">
        <authorList>
            <person name="Amaro Gonzalez C."/>
        </authorList>
    </citation>
    <scope>NUCLEOTIDE SEQUENCE</scope>
</reference>
<proteinExistence type="predicted"/>
<name>A0A0E9QSM8_ANGAN</name>